<dbReference type="Proteomes" id="UP001430953">
    <property type="component" value="Unassembled WGS sequence"/>
</dbReference>
<gene>
    <name evidence="2" type="ORF">PUN28_012056</name>
</gene>
<evidence type="ECO:0000313" key="2">
    <source>
        <dbReference type="EMBL" id="KAL0112464.1"/>
    </source>
</evidence>
<keyword evidence="1" id="KW-0472">Membrane</keyword>
<comment type="caution">
    <text evidence="2">The sequence shown here is derived from an EMBL/GenBank/DDBJ whole genome shotgun (WGS) entry which is preliminary data.</text>
</comment>
<evidence type="ECO:0000256" key="1">
    <source>
        <dbReference type="SAM" id="Phobius"/>
    </source>
</evidence>
<name>A0AAW2F943_9HYME</name>
<accession>A0AAW2F943</accession>
<dbReference type="AlphaFoldDB" id="A0AAW2F943"/>
<evidence type="ECO:0000313" key="3">
    <source>
        <dbReference type="Proteomes" id="UP001430953"/>
    </source>
</evidence>
<protein>
    <submittedName>
        <fullName evidence="2">Uncharacterized protein</fullName>
    </submittedName>
</protein>
<keyword evidence="1" id="KW-0812">Transmembrane</keyword>
<keyword evidence="1" id="KW-1133">Transmembrane helix</keyword>
<sequence length="226" mass="26740">MNDERTNHSNDIVLQVVNPYTHVIKIMYTTDITCMKLADLSNFLKRTLNFYSCHINTDKNNFNNSYLSFSACRILLLIRFVYKNNYLLLRIAMIFIDIYIIFTLVNIYFVKASFAINYNRDFNNYVLLSSAEFFLLLSFYLILRNFNLILFEASITDLRLLSIFPNSSPHLVRGSSGLRFTFICFPQRLRLVLTYLTQLFESVIFSQMYSDLYYSRASKKYVMNDL</sequence>
<keyword evidence="3" id="KW-1185">Reference proteome</keyword>
<dbReference type="EMBL" id="JADYXP020000012">
    <property type="protein sequence ID" value="KAL0112464.1"/>
    <property type="molecule type" value="Genomic_DNA"/>
</dbReference>
<feature type="transmembrane region" description="Helical" evidence="1">
    <location>
        <begin position="87"/>
        <end position="110"/>
    </location>
</feature>
<feature type="transmembrane region" description="Helical" evidence="1">
    <location>
        <begin position="122"/>
        <end position="143"/>
    </location>
</feature>
<proteinExistence type="predicted"/>
<organism evidence="2 3">
    <name type="scientific">Cardiocondyla obscurior</name>
    <dbReference type="NCBI Taxonomy" id="286306"/>
    <lineage>
        <taxon>Eukaryota</taxon>
        <taxon>Metazoa</taxon>
        <taxon>Ecdysozoa</taxon>
        <taxon>Arthropoda</taxon>
        <taxon>Hexapoda</taxon>
        <taxon>Insecta</taxon>
        <taxon>Pterygota</taxon>
        <taxon>Neoptera</taxon>
        <taxon>Endopterygota</taxon>
        <taxon>Hymenoptera</taxon>
        <taxon>Apocrita</taxon>
        <taxon>Aculeata</taxon>
        <taxon>Formicoidea</taxon>
        <taxon>Formicidae</taxon>
        <taxon>Myrmicinae</taxon>
        <taxon>Cardiocondyla</taxon>
    </lineage>
</organism>
<reference evidence="2 3" key="1">
    <citation type="submission" date="2023-03" db="EMBL/GenBank/DDBJ databases">
        <title>High recombination rates correlate with genetic variation in Cardiocondyla obscurior ants.</title>
        <authorList>
            <person name="Errbii M."/>
        </authorList>
    </citation>
    <scope>NUCLEOTIDE SEQUENCE [LARGE SCALE GENOMIC DNA]</scope>
    <source>
        <strain evidence="2">Alpha-2009</strain>
        <tissue evidence="2">Whole body</tissue>
    </source>
</reference>